<feature type="transmembrane region" description="Helical" evidence="1">
    <location>
        <begin position="108"/>
        <end position="128"/>
    </location>
</feature>
<evidence type="ECO:0000313" key="2">
    <source>
        <dbReference type="EMBL" id="KZM75361.1"/>
    </source>
</evidence>
<organism evidence="2 3">
    <name type="scientific">Nocardia terpenica</name>
    <dbReference type="NCBI Taxonomy" id="455432"/>
    <lineage>
        <taxon>Bacteria</taxon>
        <taxon>Bacillati</taxon>
        <taxon>Actinomycetota</taxon>
        <taxon>Actinomycetes</taxon>
        <taxon>Mycobacteriales</taxon>
        <taxon>Nocardiaceae</taxon>
        <taxon>Nocardia</taxon>
    </lineage>
</organism>
<gene>
    <name evidence="2" type="ORF">AWN90_18390</name>
</gene>
<dbReference type="OrthoDB" id="10012731at2"/>
<dbReference type="RefSeq" id="WP_067582596.1">
    <property type="nucleotide sequence ID" value="NZ_JABMCZ010000001.1"/>
</dbReference>
<comment type="caution">
    <text evidence="2">The sequence shown here is derived from an EMBL/GenBank/DDBJ whole genome shotgun (WGS) entry which is preliminary data.</text>
</comment>
<keyword evidence="1" id="KW-1133">Transmembrane helix</keyword>
<keyword evidence="1" id="KW-0812">Transmembrane</keyword>
<sequence length="154" mass="17472">MTLPTTPTADAAARWRPWYNRLRVLVLVNAVLATILLIGAIRSPHLPSQAWNRVGAAFALSLVYIALVFWLNRGVQTSPVALQRLHRSALFGPIGMLIVICVPGEYPMWMRGEQVVQLLLLLGVVYIVRRPEVDAMFPGWKQLPNRRRRRRAAR</sequence>
<dbReference type="Proteomes" id="UP000076512">
    <property type="component" value="Unassembled WGS sequence"/>
</dbReference>
<reference evidence="2 3" key="1">
    <citation type="submission" date="2016-04" db="EMBL/GenBank/DDBJ databases">
        <authorList>
            <person name="Evans L.H."/>
            <person name="Alamgir A."/>
            <person name="Owens N."/>
            <person name="Weber N.D."/>
            <person name="Virtaneva K."/>
            <person name="Barbian K."/>
            <person name="Babar A."/>
            <person name="Rosenke K."/>
        </authorList>
    </citation>
    <scope>NUCLEOTIDE SEQUENCE [LARGE SCALE GENOMIC DNA]</scope>
    <source>
        <strain evidence="2 3">IFM 0406</strain>
    </source>
</reference>
<evidence type="ECO:0008006" key="4">
    <source>
        <dbReference type="Google" id="ProtNLM"/>
    </source>
</evidence>
<evidence type="ECO:0000313" key="3">
    <source>
        <dbReference type="Proteomes" id="UP000076512"/>
    </source>
</evidence>
<protein>
    <recommendedName>
        <fullName evidence="4">Integral membrane protein</fullName>
    </recommendedName>
</protein>
<accession>A0A164PBQ9</accession>
<keyword evidence="3" id="KW-1185">Reference proteome</keyword>
<dbReference type="AlphaFoldDB" id="A0A164PBQ9"/>
<feature type="transmembrane region" description="Helical" evidence="1">
    <location>
        <begin position="54"/>
        <end position="72"/>
    </location>
</feature>
<evidence type="ECO:0000256" key="1">
    <source>
        <dbReference type="SAM" id="Phobius"/>
    </source>
</evidence>
<feature type="transmembrane region" description="Helical" evidence="1">
    <location>
        <begin position="24"/>
        <end position="42"/>
    </location>
</feature>
<dbReference type="STRING" id="455432.AWN90_18390"/>
<dbReference type="EMBL" id="LWGR01000003">
    <property type="protein sequence ID" value="KZM75361.1"/>
    <property type="molecule type" value="Genomic_DNA"/>
</dbReference>
<feature type="transmembrane region" description="Helical" evidence="1">
    <location>
        <begin position="84"/>
        <end position="102"/>
    </location>
</feature>
<name>A0A164PBQ9_9NOCA</name>
<proteinExistence type="predicted"/>
<keyword evidence="1" id="KW-0472">Membrane</keyword>